<dbReference type="PATRIC" id="fig|1125712.3.peg.1251"/>
<keyword evidence="1 3" id="KW-0378">Hydrolase</keyword>
<feature type="binding site" evidence="2">
    <location>
        <position position="7"/>
    </location>
    <ligand>
        <name>a divalent metal cation</name>
        <dbReference type="ChEBI" id="CHEBI:60240"/>
        <label>1</label>
    </ligand>
</feature>
<dbReference type="PANTHER" id="PTHR46124">
    <property type="entry name" value="D-AMINOACYL-TRNA DEACYLASE"/>
    <property type="match status" value="1"/>
</dbReference>
<dbReference type="Pfam" id="PF01026">
    <property type="entry name" value="TatD_DNase"/>
    <property type="match status" value="1"/>
</dbReference>
<keyword evidence="4" id="KW-1185">Reference proteome</keyword>
<dbReference type="RefSeq" id="WP_021726174.1">
    <property type="nucleotide sequence ID" value="NZ_AWEZ01000045.1"/>
</dbReference>
<evidence type="ECO:0000313" key="4">
    <source>
        <dbReference type="Proteomes" id="UP000016638"/>
    </source>
</evidence>
<dbReference type="SUPFAM" id="SSF51556">
    <property type="entry name" value="Metallo-dependent hydrolases"/>
    <property type="match status" value="1"/>
</dbReference>
<feature type="binding site" evidence="2">
    <location>
        <position position="203"/>
    </location>
    <ligand>
        <name>a divalent metal cation</name>
        <dbReference type="ChEBI" id="CHEBI:60240"/>
        <label>1</label>
    </ligand>
</feature>
<gene>
    <name evidence="3" type="ORF">HMPREF1316_0125</name>
</gene>
<feature type="binding site" evidence="2">
    <location>
        <position position="9"/>
    </location>
    <ligand>
        <name>a divalent metal cation</name>
        <dbReference type="ChEBI" id="CHEBI:60240"/>
        <label>1</label>
    </ligand>
</feature>
<evidence type="ECO:0000256" key="2">
    <source>
        <dbReference type="PIRSR" id="PIRSR005902-1"/>
    </source>
</evidence>
<feature type="binding site" evidence="2">
    <location>
        <position position="129"/>
    </location>
    <ligand>
        <name>a divalent metal cation</name>
        <dbReference type="ChEBI" id="CHEBI:60240"/>
        <label>2</label>
    </ligand>
</feature>
<comment type="caution">
    <text evidence="3">The sequence shown here is derived from an EMBL/GenBank/DDBJ whole genome shotgun (WGS) entry which is preliminary data.</text>
</comment>
<dbReference type="PIRSF" id="PIRSF005902">
    <property type="entry name" value="DNase_TatD"/>
    <property type="match status" value="1"/>
</dbReference>
<dbReference type="InterPro" id="IPR018228">
    <property type="entry name" value="DNase_TatD-rel_CS"/>
</dbReference>
<dbReference type="PROSITE" id="PS01137">
    <property type="entry name" value="TATD_1"/>
    <property type="match status" value="1"/>
</dbReference>
<feature type="binding site" evidence="2">
    <location>
        <position position="155"/>
    </location>
    <ligand>
        <name>a divalent metal cation</name>
        <dbReference type="ChEBI" id="CHEBI:60240"/>
        <label>2</label>
    </ligand>
</feature>
<reference evidence="3 4" key="1">
    <citation type="submission" date="2013-08" db="EMBL/GenBank/DDBJ databases">
        <authorList>
            <person name="Durkin A.S."/>
            <person name="Haft D.R."/>
            <person name="McCorrison J."/>
            <person name="Torralba M."/>
            <person name="Gillis M."/>
            <person name="Haft D.H."/>
            <person name="Methe B."/>
            <person name="Sutton G."/>
            <person name="Nelson K.E."/>
        </authorList>
    </citation>
    <scope>NUCLEOTIDE SEQUENCE [LARGE SCALE GENOMIC DNA]</scope>
    <source>
        <strain evidence="3 4">F0195</strain>
    </source>
</reference>
<dbReference type="GO" id="GO:0016788">
    <property type="term" value="F:hydrolase activity, acting on ester bonds"/>
    <property type="evidence" value="ECO:0007669"/>
    <property type="project" value="InterPro"/>
</dbReference>
<dbReference type="InterPro" id="IPR032466">
    <property type="entry name" value="Metal_Hydrolase"/>
</dbReference>
<keyword evidence="2" id="KW-0479">Metal-binding</keyword>
<proteinExistence type="predicted"/>
<dbReference type="STRING" id="1125712.HMPREF1316_0125"/>
<accession>U2TPE4</accession>
<dbReference type="OrthoDB" id="9810005at2"/>
<dbReference type="PANTHER" id="PTHR46124:SF2">
    <property type="entry name" value="D-AMINOACYL-TRNA DEACYLASE"/>
    <property type="match status" value="1"/>
</dbReference>
<dbReference type="EMBL" id="AWEZ01000045">
    <property type="protein sequence ID" value="ERL08305.1"/>
    <property type="molecule type" value="Genomic_DNA"/>
</dbReference>
<dbReference type="InterPro" id="IPR001130">
    <property type="entry name" value="TatD-like"/>
</dbReference>
<feature type="binding site" evidence="2">
    <location>
        <position position="89"/>
    </location>
    <ligand>
        <name>a divalent metal cation</name>
        <dbReference type="ChEBI" id="CHEBI:60240"/>
        <label>1</label>
    </ligand>
</feature>
<sequence length="257" mass="28335">MRLVDAHVHLDFMSNAAEVAADAARDGLGLYAATVTPAGYDAAHPELDDVPNVCLALGLHPWWVADGRCKERDVRHFEELAGHTRWLGEVGLDFSDTHTAPDSHGRQAAAFARVCAAAARTSSSVLSIHSVRAADTCLDILADTGCLERCHCVFHWFSDSSDELHRAVTSGCWFSVNEMMLATRRGREYARQVPLGRLLTETDLPPHGRAPFSARKIEASLERSIATMAQLRHLDLDDLRDKVARNAERLVRQGSWS</sequence>
<dbReference type="Proteomes" id="UP000016638">
    <property type="component" value="Unassembled WGS sequence"/>
</dbReference>
<dbReference type="GO" id="GO:0046872">
    <property type="term" value="F:metal ion binding"/>
    <property type="evidence" value="ECO:0007669"/>
    <property type="project" value="UniProtKB-KW"/>
</dbReference>
<name>U2TPE4_9ACTN</name>
<dbReference type="Gene3D" id="3.20.20.140">
    <property type="entry name" value="Metal-dependent hydrolases"/>
    <property type="match status" value="1"/>
</dbReference>
<dbReference type="eggNOG" id="COG0084">
    <property type="taxonomic scope" value="Bacteria"/>
</dbReference>
<organism evidence="3 4">
    <name type="scientific">Olsenella profusa F0195</name>
    <dbReference type="NCBI Taxonomy" id="1125712"/>
    <lineage>
        <taxon>Bacteria</taxon>
        <taxon>Bacillati</taxon>
        <taxon>Actinomycetota</taxon>
        <taxon>Coriobacteriia</taxon>
        <taxon>Coriobacteriales</taxon>
        <taxon>Atopobiaceae</taxon>
        <taxon>Olsenella</taxon>
    </lineage>
</organism>
<protein>
    <submittedName>
        <fullName evidence="3">Hydrolase, TatD family</fullName>
    </submittedName>
</protein>
<evidence type="ECO:0000256" key="1">
    <source>
        <dbReference type="ARBA" id="ARBA00022801"/>
    </source>
</evidence>
<dbReference type="AlphaFoldDB" id="U2TPE4"/>
<evidence type="ECO:0000313" key="3">
    <source>
        <dbReference type="EMBL" id="ERL08305.1"/>
    </source>
</evidence>